<keyword evidence="8" id="KW-0456">Lyase</keyword>
<keyword evidence="7" id="KW-0057">Aromatic amino acid biosynthesis</keyword>
<organism evidence="10 11">
    <name type="scientific">Flavihumibacter solisilvae</name>
    <dbReference type="NCBI Taxonomy" id="1349421"/>
    <lineage>
        <taxon>Bacteria</taxon>
        <taxon>Pseudomonadati</taxon>
        <taxon>Bacteroidota</taxon>
        <taxon>Chitinophagia</taxon>
        <taxon>Chitinophagales</taxon>
        <taxon>Chitinophagaceae</taxon>
        <taxon>Flavihumibacter</taxon>
    </lineage>
</organism>
<gene>
    <name evidence="10" type="ORF">OI18_16755</name>
</gene>
<dbReference type="FunFam" id="3.20.20.70:FF:000024">
    <property type="entry name" value="Indole-3-glycerol phosphate synthase"/>
    <property type="match status" value="1"/>
</dbReference>
<dbReference type="OrthoDB" id="9804217at2"/>
<dbReference type="Gene3D" id="3.20.20.70">
    <property type="entry name" value="Aldolase class I"/>
    <property type="match status" value="1"/>
</dbReference>
<dbReference type="PANTHER" id="PTHR22854:SF2">
    <property type="entry name" value="INDOLE-3-GLYCEROL-PHOSPHATE SYNTHASE"/>
    <property type="match status" value="1"/>
</dbReference>
<dbReference type="RefSeq" id="WP_039141884.1">
    <property type="nucleotide sequence ID" value="NZ_JSVC01000019.1"/>
</dbReference>
<sequence>MNILDTIIARKRLEVEERKSACPIKKLEQSPAFVRKPLSLSAFLLDDQLTGIIAEFKRRSPSKGVINATADVVQVTSAYAQNGAAALSVLTDEHFFGGSTADLEAARINQVPILRKDFIIDEYQLTEARAMGADVILLIAACLSPERTQQLAKAANDLGLEVLLELHDEDELQHVSEFTPIVGINNRNLKTFTVDTGRSLALAGKLPASTIKVAESGIDDIEQIRIFRDHGYRGFLVGEHFMRSPDPGEAFRQFVSSMKKALA</sequence>
<dbReference type="NCBIfam" id="NF001377">
    <property type="entry name" value="PRK00278.2-4"/>
    <property type="match status" value="1"/>
</dbReference>
<feature type="domain" description="Indole-3-glycerol phosphate synthase" evidence="9">
    <location>
        <begin position="4"/>
        <end position="253"/>
    </location>
</feature>
<evidence type="ECO:0000256" key="4">
    <source>
        <dbReference type="ARBA" id="ARBA00022605"/>
    </source>
</evidence>
<name>A0A0C1IGV9_9BACT</name>
<evidence type="ECO:0000313" key="11">
    <source>
        <dbReference type="Proteomes" id="UP000031408"/>
    </source>
</evidence>
<evidence type="ECO:0000256" key="1">
    <source>
        <dbReference type="ARBA" id="ARBA00001633"/>
    </source>
</evidence>
<reference evidence="10 11" key="1">
    <citation type="submission" date="2014-11" db="EMBL/GenBank/DDBJ databases">
        <title>Genome sequence of Flavihumibacter solisilvae 3-3.</title>
        <authorList>
            <person name="Zhou G."/>
            <person name="Li M."/>
            <person name="Wang G."/>
        </authorList>
    </citation>
    <scope>NUCLEOTIDE SEQUENCE [LARGE SCALE GENOMIC DNA]</scope>
    <source>
        <strain evidence="10 11">3-3</strain>
    </source>
</reference>
<comment type="pathway">
    <text evidence="2">Amino-acid biosynthesis; L-tryptophan biosynthesis; L-tryptophan from chorismate: step 4/5.</text>
</comment>
<keyword evidence="11" id="KW-1185">Reference proteome</keyword>
<evidence type="ECO:0000259" key="9">
    <source>
        <dbReference type="Pfam" id="PF00218"/>
    </source>
</evidence>
<evidence type="ECO:0000256" key="5">
    <source>
        <dbReference type="ARBA" id="ARBA00022793"/>
    </source>
</evidence>
<dbReference type="Pfam" id="PF00218">
    <property type="entry name" value="IGPS"/>
    <property type="match status" value="1"/>
</dbReference>
<evidence type="ECO:0000256" key="3">
    <source>
        <dbReference type="ARBA" id="ARBA00012362"/>
    </source>
</evidence>
<dbReference type="InterPro" id="IPR013785">
    <property type="entry name" value="Aldolase_TIM"/>
</dbReference>
<dbReference type="PANTHER" id="PTHR22854">
    <property type="entry name" value="TRYPTOPHAN BIOSYNTHESIS PROTEIN"/>
    <property type="match status" value="1"/>
</dbReference>
<proteinExistence type="predicted"/>
<dbReference type="AlphaFoldDB" id="A0A0C1IGV9"/>
<dbReference type="CDD" id="cd00331">
    <property type="entry name" value="IGPS"/>
    <property type="match status" value="1"/>
</dbReference>
<comment type="caution">
    <text evidence="10">The sequence shown here is derived from an EMBL/GenBank/DDBJ whole genome shotgun (WGS) entry which is preliminary data.</text>
</comment>
<dbReference type="InterPro" id="IPR011060">
    <property type="entry name" value="RibuloseP-bd_barrel"/>
</dbReference>
<dbReference type="InterPro" id="IPR001468">
    <property type="entry name" value="Indole-3-GlycerolPSynthase_CS"/>
</dbReference>
<keyword evidence="5" id="KW-0210">Decarboxylase</keyword>
<comment type="catalytic activity">
    <reaction evidence="1">
        <text>1-(2-carboxyphenylamino)-1-deoxy-D-ribulose 5-phosphate + H(+) = (1S,2R)-1-C-(indol-3-yl)glycerol 3-phosphate + CO2 + H2O</text>
        <dbReference type="Rhea" id="RHEA:23476"/>
        <dbReference type="ChEBI" id="CHEBI:15377"/>
        <dbReference type="ChEBI" id="CHEBI:15378"/>
        <dbReference type="ChEBI" id="CHEBI:16526"/>
        <dbReference type="ChEBI" id="CHEBI:58613"/>
        <dbReference type="ChEBI" id="CHEBI:58866"/>
        <dbReference type="EC" id="4.1.1.48"/>
    </reaction>
</comment>
<evidence type="ECO:0000256" key="6">
    <source>
        <dbReference type="ARBA" id="ARBA00022822"/>
    </source>
</evidence>
<dbReference type="EC" id="4.1.1.48" evidence="3"/>
<dbReference type="GO" id="GO:0000162">
    <property type="term" value="P:L-tryptophan biosynthetic process"/>
    <property type="evidence" value="ECO:0007669"/>
    <property type="project" value="UniProtKB-UniPathway"/>
</dbReference>
<dbReference type="Proteomes" id="UP000031408">
    <property type="component" value="Unassembled WGS sequence"/>
</dbReference>
<evidence type="ECO:0000313" key="10">
    <source>
        <dbReference type="EMBL" id="KIC93425.1"/>
    </source>
</evidence>
<dbReference type="UniPathway" id="UPA00035">
    <property type="reaction ID" value="UER00043"/>
</dbReference>
<dbReference type="PROSITE" id="PS00614">
    <property type="entry name" value="IGPS"/>
    <property type="match status" value="1"/>
</dbReference>
<protein>
    <recommendedName>
        <fullName evidence="3">indole-3-glycerol-phosphate synthase</fullName>
        <ecNumber evidence="3">4.1.1.48</ecNumber>
    </recommendedName>
</protein>
<dbReference type="InterPro" id="IPR013798">
    <property type="entry name" value="Indole-3-glycerol_P_synth_dom"/>
</dbReference>
<keyword evidence="4" id="KW-0028">Amino-acid biosynthesis</keyword>
<accession>A0A0C1IGV9</accession>
<dbReference type="SUPFAM" id="SSF51366">
    <property type="entry name" value="Ribulose-phoshate binding barrel"/>
    <property type="match status" value="1"/>
</dbReference>
<evidence type="ECO:0000256" key="8">
    <source>
        <dbReference type="ARBA" id="ARBA00023239"/>
    </source>
</evidence>
<dbReference type="InterPro" id="IPR045186">
    <property type="entry name" value="Indole-3-glycerol_P_synth"/>
</dbReference>
<dbReference type="GO" id="GO:0004425">
    <property type="term" value="F:indole-3-glycerol-phosphate synthase activity"/>
    <property type="evidence" value="ECO:0007669"/>
    <property type="project" value="UniProtKB-EC"/>
</dbReference>
<keyword evidence="6" id="KW-0822">Tryptophan biosynthesis</keyword>
<dbReference type="GO" id="GO:0004640">
    <property type="term" value="F:phosphoribosylanthranilate isomerase activity"/>
    <property type="evidence" value="ECO:0007669"/>
    <property type="project" value="TreeGrafter"/>
</dbReference>
<dbReference type="STRING" id="1349421.OI18_16755"/>
<dbReference type="EMBL" id="JSVC01000019">
    <property type="protein sequence ID" value="KIC93425.1"/>
    <property type="molecule type" value="Genomic_DNA"/>
</dbReference>
<evidence type="ECO:0000256" key="2">
    <source>
        <dbReference type="ARBA" id="ARBA00004696"/>
    </source>
</evidence>
<evidence type="ECO:0000256" key="7">
    <source>
        <dbReference type="ARBA" id="ARBA00023141"/>
    </source>
</evidence>